<dbReference type="GO" id="GO:0044550">
    <property type="term" value="P:secondary metabolite biosynthetic process"/>
    <property type="evidence" value="ECO:0007669"/>
    <property type="project" value="TreeGrafter"/>
</dbReference>
<dbReference type="InterPro" id="IPR036188">
    <property type="entry name" value="FAD/NAD-bd_sf"/>
</dbReference>
<keyword evidence="3" id="KW-0560">Oxidoreductase</keyword>
<reference evidence="5 6" key="1">
    <citation type="submission" date="2019-02" db="EMBL/GenBank/DDBJ databases">
        <title>Genome sequencing of the rare red list fungi Phellinidium pouzarii.</title>
        <authorList>
            <person name="Buettner E."/>
            <person name="Kellner H."/>
        </authorList>
    </citation>
    <scope>NUCLEOTIDE SEQUENCE [LARGE SCALE GENOMIC DNA]</scope>
    <source>
        <strain evidence="5 6">DSM 108285</strain>
    </source>
</reference>
<feature type="domain" description="FAD-binding" evidence="4">
    <location>
        <begin position="7"/>
        <end position="389"/>
    </location>
</feature>
<evidence type="ECO:0000256" key="2">
    <source>
        <dbReference type="ARBA" id="ARBA00022827"/>
    </source>
</evidence>
<dbReference type="PRINTS" id="PR00420">
    <property type="entry name" value="RNGMNOXGNASE"/>
</dbReference>
<dbReference type="Gene3D" id="3.50.50.60">
    <property type="entry name" value="FAD/NAD(P)-binding domain"/>
    <property type="match status" value="1"/>
</dbReference>
<name>A0A4S4LAE8_9AGAM</name>
<dbReference type="GO" id="GO:0016491">
    <property type="term" value="F:oxidoreductase activity"/>
    <property type="evidence" value="ECO:0007669"/>
    <property type="project" value="UniProtKB-KW"/>
</dbReference>
<dbReference type="InterPro" id="IPR002938">
    <property type="entry name" value="FAD-bd"/>
</dbReference>
<keyword evidence="6" id="KW-1185">Reference proteome</keyword>
<evidence type="ECO:0000256" key="1">
    <source>
        <dbReference type="ARBA" id="ARBA00022630"/>
    </source>
</evidence>
<dbReference type="PANTHER" id="PTHR46720:SF3">
    <property type="entry name" value="FAD-BINDING DOMAIN-CONTAINING PROTEIN-RELATED"/>
    <property type="match status" value="1"/>
</dbReference>
<dbReference type="PANTHER" id="PTHR46720">
    <property type="entry name" value="HYDROXYLASE, PUTATIVE (AFU_ORTHOLOGUE AFUA_3G01460)-RELATED"/>
    <property type="match status" value="1"/>
</dbReference>
<comment type="caution">
    <text evidence="5">The sequence shown here is derived from an EMBL/GenBank/DDBJ whole genome shotgun (WGS) entry which is preliminary data.</text>
</comment>
<gene>
    <name evidence="5" type="ORF">EW145_g2629</name>
</gene>
<dbReference type="EMBL" id="SGPK01000095">
    <property type="protein sequence ID" value="THH08569.1"/>
    <property type="molecule type" value="Genomic_DNA"/>
</dbReference>
<keyword evidence="2" id="KW-0274">FAD</keyword>
<organism evidence="5 6">
    <name type="scientific">Phellinidium pouzarii</name>
    <dbReference type="NCBI Taxonomy" id="167371"/>
    <lineage>
        <taxon>Eukaryota</taxon>
        <taxon>Fungi</taxon>
        <taxon>Dikarya</taxon>
        <taxon>Basidiomycota</taxon>
        <taxon>Agaricomycotina</taxon>
        <taxon>Agaricomycetes</taxon>
        <taxon>Hymenochaetales</taxon>
        <taxon>Hymenochaetaceae</taxon>
        <taxon>Phellinidium</taxon>
    </lineage>
</organism>
<dbReference type="Proteomes" id="UP000308199">
    <property type="component" value="Unassembled WGS sequence"/>
</dbReference>
<evidence type="ECO:0000313" key="5">
    <source>
        <dbReference type="EMBL" id="THH08569.1"/>
    </source>
</evidence>
<sequence length="479" mass="53449">MSPPTFTVAICGGGIAGLSLAIALSRLSLEKKDHIRVDIYEAAHEFTEVGAGVVMWRRPWKVMKALGLAEELGKLCEVPSVQDEDNPHLAFKMRKSDSKEGVSFYDLTVPMGNLTFHRAEFLNCLAGQLDPTTTTSHFSKRLVSYSLPSSSPLAPIILRFQDGQSTTCDVLVGADGIHSATRHAMFELAVKDVEVDSGDGRKTAETFLNTVDPVWSGSVAYRAIVARDKLEKINPNHRAMLIPHNHIIVFPISHGRLINVVAFCSWPDKDGTTFEGKIVEECNREELIEQYVGWEEEVQQLLQCVEKTSRWAINALRDLPISTHDRVALMGDAAHAMTPHQGSGAGQAIEDAYILGTLLTHPLTTLSTVKTALKAYEAVCLPMGIDIQRRSWLNGKLYEFADPRFASLDLDYDINEGTQQREIVLDRLKAVGRAVIENRKWAWTTNIEDDRERAVKLYEKWIRDQSHTGREVTRITSVD</sequence>
<protein>
    <recommendedName>
        <fullName evidence="4">FAD-binding domain-containing protein</fullName>
    </recommendedName>
</protein>
<accession>A0A4S4LAE8</accession>
<dbReference type="OrthoDB" id="417877at2759"/>
<evidence type="ECO:0000259" key="4">
    <source>
        <dbReference type="Pfam" id="PF01494"/>
    </source>
</evidence>
<keyword evidence="1" id="KW-0285">Flavoprotein</keyword>
<proteinExistence type="predicted"/>
<dbReference type="GO" id="GO:0071949">
    <property type="term" value="F:FAD binding"/>
    <property type="evidence" value="ECO:0007669"/>
    <property type="project" value="InterPro"/>
</dbReference>
<evidence type="ECO:0000256" key="3">
    <source>
        <dbReference type="ARBA" id="ARBA00023002"/>
    </source>
</evidence>
<dbReference type="InterPro" id="IPR051104">
    <property type="entry name" value="FAD_monoxygenase"/>
</dbReference>
<dbReference type="Pfam" id="PF01494">
    <property type="entry name" value="FAD_binding_3"/>
    <property type="match status" value="1"/>
</dbReference>
<dbReference type="SUPFAM" id="SSF51905">
    <property type="entry name" value="FAD/NAD(P)-binding domain"/>
    <property type="match status" value="1"/>
</dbReference>
<evidence type="ECO:0000313" key="6">
    <source>
        <dbReference type="Proteomes" id="UP000308199"/>
    </source>
</evidence>
<dbReference type="SUPFAM" id="SSF54373">
    <property type="entry name" value="FAD-linked reductases, C-terminal domain"/>
    <property type="match status" value="1"/>
</dbReference>
<dbReference type="AlphaFoldDB" id="A0A4S4LAE8"/>